<keyword evidence="2" id="KW-1133">Transmembrane helix</keyword>
<proteinExistence type="predicted"/>
<comment type="caution">
    <text evidence="3">The sequence shown here is derived from an EMBL/GenBank/DDBJ whole genome shotgun (WGS) entry which is preliminary data.</text>
</comment>
<feature type="transmembrane region" description="Helical" evidence="2">
    <location>
        <begin position="39"/>
        <end position="60"/>
    </location>
</feature>
<name>A0ABQ3X2B2_9ACTN</name>
<evidence type="ECO:0000256" key="1">
    <source>
        <dbReference type="SAM" id="MobiDB-lite"/>
    </source>
</evidence>
<evidence type="ECO:0008006" key="5">
    <source>
        <dbReference type="Google" id="ProtNLM"/>
    </source>
</evidence>
<sequence length="268" mass="28113">MFVLKLLQIVLAVVGAFSSLIFLYALFDAFQGDDSAPAAAGFFGIVAAVSIALTALFHWLTGRADAASARSARKTSARSARETSARPVRKTSGGPARKVEASAGSPSGWMGRIPRPRWGHRTAGLVSGVVAVSTMDGAGLLGVVTGLGDDDDERSTDWLAEELLAERHMRALGFPDARLTEPRQGDRADIVAEAAVARVTTQAEPVATPIVRRLHATSPELAAHVLYATAGFTPIGTATADKIGVSLFHITRNGTVEPANESARQMLG</sequence>
<keyword evidence="2" id="KW-0812">Transmembrane</keyword>
<keyword evidence="4" id="KW-1185">Reference proteome</keyword>
<dbReference type="RefSeq" id="WP_203793476.1">
    <property type="nucleotide sequence ID" value="NZ_BAAAQE010000097.1"/>
</dbReference>
<organism evidence="3 4">
    <name type="scientific">Actinoplanes couchii</name>
    <dbReference type="NCBI Taxonomy" id="403638"/>
    <lineage>
        <taxon>Bacteria</taxon>
        <taxon>Bacillati</taxon>
        <taxon>Actinomycetota</taxon>
        <taxon>Actinomycetes</taxon>
        <taxon>Micromonosporales</taxon>
        <taxon>Micromonosporaceae</taxon>
        <taxon>Actinoplanes</taxon>
    </lineage>
</organism>
<feature type="transmembrane region" description="Helical" evidence="2">
    <location>
        <begin position="6"/>
        <end position="27"/>
    </location>
</feature>
<evidence type="ECO:0000313" key="3">
    <source>
        <dbReference type="EMBL" id="GID52607.1"/>
    </source>
</evidence>
<reference evidence="3 4" key="1">
    <citation type="submission" date="2021-01" db="EMBL/GenBank/DDBJ databases">
        <title>Whole genome shotgun sequence of Actinoplanes couchii NBRC 106145.</title>
        <authorList>
            <person name="Komaki H."/>
            <person name="Tamura T."/>
        </authorList>
    </citation>
    <scope>NUCLEOTIDE SEQUENCE [LARGE SCALE GENOMIC DNA]</scope>
    <source>
        <strain evidence="3 4">NBRC 106145</strain>
    </source>
</reference>
<evidence type="ECO:0000256" key="2">
    <source>
        <dbReference type="SAM" id="Phobius"/>
    </source>
</evidence>
<dbReference type="EMBL" id="BOMG01000022">
    <property type="protein sequence ID" value="GID52607.1"/>
    <property type="molecule type" value="Genomic_DNA"/>
</dbReference>
<accession>A0ABQ3X2B2</accession>
<evidence type="ECO:0000313" key="4">
    <source>
        <dbReference type="Proteomes" id="UP000612282"/>
    </source>
</evidence>
<gene>
    <name evidence="3" type="ORF">Aco03nite_010110</name>
</gene>
<feature type="region of interest" description="Disordered" evidence="1">
    <location>
        <begin position="71"/>
        <end position="112"/>
    </location>
</feature>
<protein>
    <recommendedName>
        <fullName evidence="5">Restriction endonuclease type IV Mrr domain-containing protein</fullName>
    </recommendedName>
</protein>
<keyword evidence="2" id="KW-0472">Membrane</keyword>
<dbReference type="Proteomes" id="UP000612282">
    <property type="component" value="Unassembled WGS sequence"/>
</dbReference>